<dbReference type="InterPro" id="IPR000719">
    <property type="entry name" value="Prot_kinase_dom"/>
</dbReference>
<dbReference type="GO" id="GO:0035556">
    <property type="term" value="P:intracellular signal transduction"/>
    <property type="evidence" value="ECO:0007669"/>
    <property type="project" value="TreeGrafter"/>
</dbReference>
<evidence type="ECO:0000256" key="3">
    <source>
        <dbReference type="ARBA" id="ARBA00022679"/>
    </source>
</evidence>
<dbReference type="CDD" id="cd14003">
    <property type="entry name" value="STKc_AMPK-like"/>
    <property type="match status" value="1"/>
</dbReference>
<dbReference type="InterPro" id="IPR008271">
    <property type="entry name" value="Ser/Thr_kinase_AS"/>
</dbReference>
<evidence type="ECO:0000256" key="5">
    <source>
        <dbReference type="ARBA" id="ARBA00022777"/>
    </source>
</evidence>
<keyword evidence="4 7" id="KW-0547">Nucleotide-binding</keyword>
<dbReference type="PANTHER" id="PTHR24346">
    <property type="entry name" value="MAP/MICROTUBULE AFFINITY-REGULATING KINASE"/>
    <property type="match status" value="1"/>
</dbReference>
<feature type="domain" description="Protein kinase" evidence="9">
    <location>
        <begin position="44"/>
        <end position="296"/>
    </location>
</feature>
<dbReference type="FunFam" id="3.30.200.20:FF:000003">
    <property type="entry name" value="Non-specific serine/threonine protein kinase"/>
    <property type="match status" value="1"/>
</dbReference>
<evidence type="ECO:0000313" key="11">
    <source>
        <dbReference type="Proteomes" id="UP000789831"/>
    </source>
</evidence>
<dbReference type="Pfam" id="PF00069">
    <property type="entry name" value="Pkinase"/>
    <property type="match status" value="1"/>
</dbReference>
<dbReference type="Gene3D" id="3.30.310.80">
    <property type="entry name" value="Kinase associated domain 1, KA1"/>
    <property type="match status" value="1"/>
</dbReference>
<dbReference type="PROSITE" id="PS00108">
    <property type="entry name" value="PROTEIN_KINASE_ST"/>
    <property type="match status" value="1"/>
</dbReference>
<keyword evidence="11" id="KW-1185">Reference proteome</keyword>
<dbReference type="PANTHER" id="PTHR24346:SF82">
    <property type="entry name" value="KP78A-RELATED"/>
    <property type="match status" value="1"/>
</dbReference>
<keyword evidence="3" id="KW-0808">Transferase</keyword>
<keyword evidence="2 8" id="KW-0723">Serine/threonine-protein kinase</keyword>
<name>A0A9N8ZB54_9GLOM</name>
<evidence type="ECO:0000259" key="9">
    <source>
        <dbReference type="PROSITE" id="PS50011"/>
    </source>
</evidence>
<evidence type="ECO:0000313" key="10">
    <source>
        <dbReference type="EMBL" id="CAG8485616.1"/>
    </source>
</evidence>
<dbReference type="Gene3D" id="1.10.510.10">
    <property type="entry name" value="Transferase(Phosphotransferase) domain 1"/>
    <property type="match status" value="1"/>
</dbReference>
<dbReference type="EMBL" id="CAJVPL010000344">
    <property type="protein sequence ID" value="CAG8485616.1"/>
    <property type="molecule type" value="Genomic_DNA"/>
</dbReference>
<reference evidence="10" key="1">
    <citation type="submission" date="2021-06" db="EMBL/GenBank/DDBJ databases">
        <authorList>
            <person name="Kallberg Y."/>
            <person name="Tangrot J."/>
            <person name="Rosling A."/>
        </authorList>
    </citation>
    <scope>NUCLEOTIDE SEQUENCE</scope>
    <source>
        <strain evidence="10">MT106</strain>
    </source>
</reference>
<dbReference type="Proteomes" id="UP000789831">
    <property type="component" value="Unassembled WGS sequence"/>
</dbReference>
<protein>
    <submittedName>
        <fullName evidence="10">2062_t:CDS:1</fullName>
    </submittedName>
</protein>
<dbReference type="PROSITE" id="PS50011">
    <property type="entry name" value="PROTEIN_KINASE_DOM"/>
    <property type="match status" value="1"/>
</dbReference>
<dbReference type="SUPFAM" id="SSF56112">
    <property type="entry name" value="Protein kinase-like (PK-like)"/>
    <property type="match status" value="1"/>
</dbReference>
<keyword evidence="6 7" id="KW-0067">ATP-binding</keyword>
<dbReference type="FunFam" id="1.10.510.10:FF:000571">
    <property type="entry name" value="Maternal embryonic leucine zipper kinase"/>
    <property type="match status" value="1"/>
</dbReference>
<dbReference type="GO" id="GO:0004674">
    <property type="term" value="F:protein serine/threonine kinase activity"/>
    <property type="evidence" value="ECO:0007669"/>
    <property type="project" value="UniProtKB-KW"/>
</dbReference>
<accession>A0A9N8ZB54</accession>
<evidence type="ECO:0000256" key="4">
    <source>
        <dbReference type="ARBA" id="ARBA00022741"/>
    </source>
</evidence>
<dbReference type="PROSITE" id="PS00107">
    <property type="entry name" value="PROTEIN_KINASE_ATP"/>
    <property type="match status" value="1"/>
</dbReference>
<dbReference type="OrthoDB" id="193931at2759"/>
<dbReference type="GO" id="GO:0005524">
    <property type="term" value="F:ATP binding"/>
    <property type="evidence" value="ECO:0007669"/>
    <property type="project" value="UniProtKB-UniRule"/>
</dbReference>
<dbReference type="InterPro" id="IPR017441">
    <property type="entry name" value="Protein_kinase_ATP_BS"/>
</dbReference>
<feature type="binding site" evidence="7">
    <location>
        <position position="73"/>
    </location>
    <ligand>
        <name>ATP</name>
        <dbReference type="ChEBI" id="CHEBI:30616"/>
    </ligand>
</feature>
<comment type="caution">
    <text evidence="10">The sequence shown here is derived from an EMBL/GenBank/DDBJ whole genome shotgun (WGS) entry which is preliminary data.</text>
</comment>
<dbReference type="AlphaFoldDB" id="A0A9N8ZB54"/>
<evidence type="ECO:0000256" key="1">
    <source>
        <dbReference type="ARBA" id="ARBA00010791"/>
    </source>
</evidence>
<sequence length="485" mass="55514">MRGKTQHSVKPAGLNRQNVVYRDVNFHDYVNNNPDILLSGIGEYRYVKTLGVGKFSQVNLATHIVTGEEVAVKIIDRTAYDQRIFKRLYREAFLLEQLNHQNIIRLYEVIETKYTVFLIMEYVDGYNLETFLDFHQGFMGEEQARNIFSQLVEAVRFCHMNHIVHRDLKPPNVLISKEGIVKLADFGLANKYSDDSRLMTLCGSMLYYSPEIVCGLKYKGPEVDVWCLGVLLYRMVTGGDPFKASTVGELKKQICSGRYRMPKILSNELQSTIRKLLNVDGEQRVSLDILNDDPWLYPTCFATPASTTSSYYSSISKYLEVKPYQVKRIVYCDARKSTRNSHVPIHINDACHDMELNLFHLGHELRFGFSILRKLRAREFTCYYSICRPTPVGEILAIVASACQLHGISYTYKNSTTLECVYRRAIHNKANQVEKTTLFEISICDPSIKVQLGKLCFSKQKGSVKAYKRACDAIVKSMSVAQNNE</sequence>
<proteinExistence type="inferred from homology"/>
<organism evidence="10 11">
    <name type="scientific">Ambispora gerdemannii</name>
    <dbReference type="NCBI Taxonomy" id="144530"/>
    <lineage>
        <taxon>Eukaryota</taxon>
        <taxon>Fungi</taxon>
        <taxon>Fungi incertae sedis</taxon>
        <taxon>Mucoromycota</taxon>
        <taxon>Glomeromycotina</taxon>
        <taxon>Glomeromycetes</taxon>
        <taxon>Archaeosporales</taxon>
        <taxon>Ambisporaceae</taxon>
        <taxon>Ambispora</taxon>
    </lineage>
</organism>
<dbReference type="GO" id="GO:0005737">
    <property type="term" value="C:cytoplasm"/>
    <property type="evidence" value="ECO:0007669"/>
    <property type="project" value="TreeGrafter"/>
</dbReference>
<keyword evidence="5" id="KW-0418">Kinase</keyword>
<evidence type="ECO:0000256" key="8">
    <source>
        <dbReference type="RuleBase" id="RU000304"/>
    </source>
</evidence>
<dbReference type="InterPro" id="IPR011009">
    <property type="entry name" value="Kinase-like_dom_sf"/>
</dbReference>
<dbReference type="SMART" id="SM00220">
    <property type="entry name" value="S_TKc"/>
    <property type="match status" value="1"/>
</dbReference>
<gene>
    <name evidence="10" type="ORF">AGERDE_LOCUS3468</name>
</gene>
<evidence type="ECO:0000256" key="6">
    <source>
        <dbReference type="ARBA" id="ARBA00022840"/>
    </source>
</evidence>
<evidence type="ECO:0000256" key="7">
    <source>
        <dbReference type="PROSITE-ProRule" id="PRU10141"/>
    </source>
</evidence>
<comment type="similarity">
    <text evidence="1">Belongs to the protein kinase superfamily. CAMK Ser/Thr protein kinase family. NIM1 subfamily.</text>
</comment>
<evidence type="ECO:0000256" key="2">
    <source>
        <dbReference type="ARBA" id="ARBA00022527"/>
    </source>
</evidence>